<keyword evidence="3" id="KW-1185">Reference proteome</keyword>
<comment type="caution">
    <text evidence="2">The sequence shown here is derived from an EMBL/GenBank/DDBJ whole genome shotgun (WGS) entry which is preliminary data.</text>
</comment>
<feature type="transmembrane region" description="Helical" evidence="1">
    <location>
        <begin position="159"/>
        <end position="181"/>
    </location>
</feature>
<keyword evidence="1" id="KW-1133">Transmembrane helix</keyword>
<organism evidence="2 3">
    <name type="scientific">Halobacillus salinus</name>
    <dbReference type="NCBI Taxonomy" id="192814"/>
    <lineage>
        <taxon>Bacteria</taxon>
        <taxon>Bacillati</taxon>
        <taxon>Bacillota</taxon>
        <taxon>Bacilli</taxon>
        <taxon>Bacillales</taxon>
        <taxon>Bacillaceae</taxon>
        <taxon>Halobacillus</taxon>
    </lineage>
</organism>
<dbReference type="Proteomes" id="UP000297982">
    <property type="component" value="Unassembled WGS sequence"/>
</dbReference>
<dbReference type="AlphaFoldDB" id="A0A4Z0H1P3"/>
<accession>A0A4Z0H1P3</accession>
<proteinExistence type="predicted"/>
<gene>
    <name evidence="2" type="ORF">E4663_11585</name>
</gene>
<dbReference type="EMBL" id="SRJC01000002">
    <property type="protein sequence ID" value="TGB02791.1"/>
    <property type="molecule type" value="Genomic_DNA"/>
</dbReference>
<feature type="transmembrane region" description="Helical" evidence="1">
    <location>
        <begin position="94"/>
        <end position="113"/>
    </location>
</feature>
<keyword evidence="1" id="KW-0812">Transmembrane</keyword>
<sequence length="204" mass="23577">MKRVSGQKGLMSALLSLTILLGVGYWLVHSGMEMILRGIVSFFVAPLAIHLANEKHIWFRKNFRWVVRTSQSPLRSAALFFVFTLVSYDALNQIPYGFLVHLILLSIGSVIYWSPFMLRCPFCKPVPFMHQFSYFVITSIVFFTYHQMTFYFYQAQPTFLYMIVGIAAMLLLLLSLIVRWANSEASVDRITVEGFIQPIQQEKK</sequence>
<protein>
    <submittedName>
        <fullName evidence="2">Uncharacterized protein</fullName>
    </submittedName>
</protein>
<feature type="transmembrane region" description="Helical" evidence="1">
    <location>
        <begin position="9"/>
        <end position="28"/>
    </location>
</feature>
<reference evidence="2 3" key="1">
    <citation type="journal article" date="2003" name="Int. J. Syst. Evol. Microbiol.">
        <title>Halobacillus salinus sp. nov., isolated from a salt lake on the coast of the East Sea in Korea.</title>
        <authorList>
            <person name="Yoon J.H."/>
            <person name="Kang K.H."/>
            <person name="Park Y.H."/>
        </authorList>
    </citation>
    <scope>NUCLEOTIDE SEQUENCE [LARGE SCALE GENOMIC DNA]</scope>
    <source>
        <strain evidence="2 3">HSL-3</strain>
    </source>
</reference>
<evidence type="ECO:0000313" key="2">
    <source>
        <dbReference type="EMBL" id="TGB02791.1"/>
    </source>
</evidence>
<dbReference type="RefSeq" id="WP_135327736.1">
    <property type="nucleotide sequence ID" value="NZ_SRJC01000002.1"/>
</dbReference>
<keyword evidence="1" id="KW-0472">Membrane</keyword>
<feature type="transmembrane region" description="Helical" evidence="1">
    <location>
        <begin position="72"/>
        <end position="88"/>
    </location>
</feature>
<feature type="transmembrane region" description="Helical" evidence="1">
    <location>
        <begin position="134"/>
        <end position="153"/>
    </location>
</feature>
<evidence type="ECO:0000256" key="1">
    <source>
        <dbReference type="SAM" id="Phobius"/>
    </source>
</evidence>
<name>A0A4Z0H1P3_9BACI</name>
<evidence type="ECO:0000313" key="3">
    <source>
        <dbReference type="Proteomes" id="UP000297982"/>
    </source>
</evidence>
<feature type="transmembrane region" description="Helical" evidence="1">
    <location>
        <begin position="34"/>
        <end position="52"/>
    </location>
</feature>